<gene>
    <name evidence="5" type="ORF">SAMN05421879_1056</name>
</gene>
<dbReference type="PROSITE" id="PS51084">
    <property type="entry name" value="HIT_2"/>
    <property type="match status" value="1"/>
</dbReference>
<proteinExistence type="predicted"/>
<evidence type="ECO:0000313" key="6">
    <source>
        <dbReference type="Proteomes" id="UP000219688"/>
    </source>
</evidence>
<dbReference type="AlphaFoldDB" id="A0A285VN18"/>
<evidence type="ECO:0000313" key="5">
    <source>
        <dbReference type="EMBL" id="SOC55287.1"/>
    </source>
</evidence>
<dbReference type="SUPFAM" id="SSF54197">
    <property type="entry name" value="HIT-like"/>
    <property type="match status" value="1"/>
</dbReference>
<dbReference type="Pfam" id="PF01230">
    <property type="entry name" value="HIT"/>
    <property type="match status" value="1"/>
</dbReference>
<feature type="active site" description="Tele-AMP-histidine intermediate" evidence="1">
    <location>
        <position position="99"/>
    </location>
</feature>
<accession>A0A285VN18</accession>
<evidence type="ECO:0000256" key="2">
    <source>
        <dbReference type="PIRSR" id="PIRSR601310-3"/>
    </source>
</evidence>
<dbReference type="InterPro" id="IPR036265">
    <property type="entry name" value="HIT-like_sf"/>
</dbReference>
<dbReference type="EMBL" id="OBQK01000005">
    <property type="protein sequence ID" value="SOC55287.1"/>
    <property type="molecule type" value="Genomic_DNA"/>
</dbReference>
<dbReference type="GO" id="GO:0003824">
    <property type="term" value="F:catalytic activity"/>
    <property type="evidence" value="ECO:0007669"/>
    <property type="project" value="InterPro"/>
</dbReference>
<dbReference type="GO" id="GO:0009117">
    <property type="term" value="P:nucleotide metabolic process"/>
    <property type="evidence" value="ECO:0007669"/>
    <property type="project" value="TreeGrafter"/>
</dbReference>
<evidence type="ECO:0000259" key="4">
    <source>
        <dbReference type="PROSITE" id="PS51084"/>
    </source>
</evidence>
<feature type="short sequence motif" description="Histidine triad motif" evidence="2 3">
    <location>
        <begin position="97"/>
        <end position="101"/>
    </location>
</feature>
<dbReference type="PANTHER" id="PTHR46648">
    <property type="entry name" value="HIT FAMILY PROTEIN 1"/>
    <property type="match status" value="1"/>
</dbReference>
<dbReference type="InterPro" id="IPR011146">
    <property type="entry name" value="HIT-like"/>
</dbReference>
<keyword evidence="6" id="KW-1185">Reference proteome</keyword>
<protein>
    <submittedName>
        <fullName evidence="5">Histidine triad (HIT) family protein</fullName>
    </submittedName>
</protein>
<dbReference type="PROSITE" id="PS00892">
    <property type="entry name" value="HIT_1"/>
    <property type="match status" value="1"/>
</dbReference>
<dbReference type="CDD" id="cd01277">
    <property type="entry name" value="HINT_subgroup"/>
    <property type="match status" value="1"/>
</dbReference>
<dbReference type="RefSeq" id="WP_097187934.1">
    <property type="nucleotide sequence ID" value="NZ_OBQK01000005.1"/>
</dbReference>
<dbReference type="PANTHER" id="PTHR46648:SF1">
    <property type="entry name" value="ADENOSINE 5'-MONOPHOSPHORAMIDASE HNT1"/>
    <property type="match status" value="1"/>
</dbReference>
<dbReference type="InterPro" id="IPR019808">
    <property type="entry name" value="Histidine_triad_CS"/>
</dbReference>
<reference evidence="6" key="1">
    <citation type="submission" date="2017-08" db="EMBL/GenBank/DDBJ databases">
        <authorList>
            <person name="Varghese N."/>
            <person name="Submissions S."/>
        </authorList>
    </citation>
    <scope>NUCLEOTIDE SEQUENCE [LARGE SCALE GENOMIC DNA]</scope>
    <source>
        <strain evidence="6">USBA17B2</strain>
    </source>
</reference>
<name>A0A285VN18_9MICO</name>
<dbReference type="Proteomes" id="UP000219688">
    <property type="component" value="Unassembled WGS sequence"/>
</dbReference>
<dbReference type="Gene3D" id="3.30.428.10">
    <property type="entry name" value="HIT-like"/>
    <property type="match status" value="1"/>
</dbReference>
<sequence length="136" mass="14291">MDCVFCAIVRGDLPCSPVFESERVLAFLDIAPATPGHVLVVPRAHATGLAEVDPEDASQLMVVAQQLAGALRRSAVPTDGINLLLADGEVAGQEVFHVHLHVVPRTGGDGFQVSAEFSHPARVQLDATAAHIRAAL</sequence>
<organism evidence="5 6">
    <name type="scientific">Ornithinimicrobium cerasi</name>
    <dbReference type="NCBI Taxonomy" id="2248773"/>
    <lineage>
        <taxon>Bacteria</taxon>
        <taxon>Bacillati</taxon>
        <taxon>Actinomycetota</taxon>
        <taxon>Actinomycetes</taxon>
        <taxon>Micrococcales</taxon>
        <taxon>Ornithinimicrobiaceae</taxon>
        <taxon>Ornithinimicrobium</taxon>
    </lineage>
</organism>
<feature type="domain" description="HIT" evidence="4">
    <location>
        <begin position="4"/>
        <end position="112"/>
    </location>
</feature>
<evidence type="ECO:0000256" key="1">
    <source>
        <dbReference type="PIRSR" id="PIRSR601310-1"/>
    </source>
</evidence>
<dbReference type="InterPro" id="IPR001310">
    <property type="entry name" value="Histidine_triad_HIT"/>
</dbReference>
<dbReference type="InterPro" id="IPR039384">
    <property type="entry name" value="HINT"/>
</dbReference>
<dbReference type="PRINTS" id="PR00332">
    <property type="entry name" value="HISTRIAD"/>
</dbReference>
<evidence type="ECO:0000256" key="3">
    <source>
        <dbReference type="PROSITE-ProRule" id="PRU00464"/>
    </source>
</evidence>